<dbReference type="GeneID" id="43348187"/>
<evidence type="ECO:0000313" key="4">
    <source>
        <dbReference type="Proteomes" id="UP000462362"/>
    </source>
</evidence>
<sequence>MTMTFNESRWPKENAIKVVKGNGVSKLAVFMDPMCVYCKRLSRETLANLMNVTIYCYIWPFLSEESKEIAGCIYSSADKADALVRWMKYDQMPTGMPNEYSEEMIEQNIALADYLGLQGTPAIFLSDGRGPFGAMSAKALAHKIISAEHY</sequence>
<dbReference type="Pfam" id="PF13098">
    <property type="entry name" value="Thioredoxin_2"/>
    <property type="match status" value="1"/>
</dbReference>
<dbReference type="CDD" id="cd03020">
    <property type="entry name" value="DsbA_DsbC_DsbG"/>
    <property type="match status" value="1"/>
</dbReference>
<protein>
    <recommendedName>
        <fullName evidence="1">Thiol:disulfide interchange protein</fullName>
    </recommendedName>
</protein>
<feature type="domain" description="Thioredoxin-like fold" evidence="2">
    <location>
        <begin position="19"/>
        <end position="141"/>
    </location>
</feature>
<dbReference type="PANTHER" id="PTHR35272">
    <property type="entry name" value="THIOL:DISULFIDE INTERCHANGE PROTEIN DSBC-RELATED"/>
    <property type="match status" value="1"/>
</dbReference>
<comment type="similarity">
    <text evidence="1">Belongs to the thioredoxin family. DsbC subfamily.</text>
</comment>
<keyword evidence="1" id="KW-0574">Periplasm</keyword>
<evidence type="ECO:0000256" key="1">
    <source>
        <dbReference type="RuleBase" id="RU364038"/>
    </source>
</evidence>
<dbReference type="InterPro" id="IPR036249">
    <property type="entry name" value="Thioredoxin-like_sf"/>
</dbReference>
<dbReference type="PANTHER" id="PTHR35272:SF3">
    <property type="entry name" value="THIOL:DISULFIDE INTERCHANGE PROTEIN DSBC"/>
    <property type="match status" value="1"/>
</dbReference>
<dbReference type="Gene3D" id="3.40.30.10">
    <property type="entry name" value="Glutaredoxin"/>
    <property type="match status" value="1"/>
</dbReference>
<keyword evidence="1" id="KW-0676">Redox-active center</keyword>
<dbReference type="InterPro" id="IPR051470">
    <property type="entry name" value="Thiol:disulfide_interchange"/>
</dbReference>
<dbReference type="InterPro" id="IPR033954">
    <property type="entry name" value="DiS-bond_Isoase_DsbC/G"/>
</dbReference>
<reference evidence="3 4" key="1">
    <citation type="journal article" date="2019" name="Nat. Med.">
        <title>A library of human gut bacterial isolates paired with longitudinal multiomics data enables mechanistic microbiome research.</title>
        <authorList>
            <person name="Poyet M."/>
            <person name="Groussin M."/>
            <person name="Gibbons S.M."/>
            <person name="Avila-Pacheco J."/>
            <person name="Jiang X."/>
            <person name="Kearney S.M."/>
            <person name="Perrotta A.R."/>
            <person name="Berdy B."/>
            <person name="Zhao S."/>
            <person name="Lieberman T.D."/>
            <person name="Swanson P.K."/>
            <person name="Smith M."/>
            <person name="Roesemann S."/>
            <person name="Alexander J.E."/>
            <person name="Rich S.A."/>
            <person name="Livny J."/>
            <person name="Vlamakis H."/>
            <person name="Clish C."/>
            <person name="Bullock K."/>
            <person name="Deik A."/>
            <person name="Scott J."/>
            <person name="Pierce K.A."/>
            <person name="Xavier R.J."/>
            <person name="Alm E.J."/>
        </authorList>
    </citation>
    <scope>NUCLEOTIDE SEQUENCE [LARGE SCALE GENOMIC DNA]</scope>
    <source>
        <strain evidence="3 4">BIOML-A2</strain>
    </source>
</reference>
<proteinExistence type="inferred from homology"/>
<dbReference type="AlphaFoldDB" id="A0A6I3RZG7"/>
<dbReference type="RefSeq" id="WP_008810687.1">
    <property type="nucleotide sequence ID" value="NZ_CAJUON010000004.1"/>
</dbReference>
<evidence type="ECO:0000259" key="2">
    <source>
        <dbReference type="Pfam" id="PF13098"/>
    </source>
</evidence>
<comment type="function">
    <text evidence="1">Required for disulfide bond formation in some periplasmic proteins. Acts by transferring its disulfide bond to other proteins and is reduced in the process.</text>
</comment>
<comment type="subcellular location">
    <subcellularLocation>
        <location evidence="1">Periplasm</location>
    </subcellularLocation>
</comment>
<dbReference type="Proteomes" id="UP000462362">
    <property type="component" value="Unassembled WGS sequence"/>
</dbReference>
<comment type="caution">
    <text evidence="3">The sequence shown here is derived from an EMBL/GenBank/DDBJ whole genome shotgun (WGS) entry which is preliminary data.</text>
</comment>
<dbReference type="GO" id="GO:0042597">
    <property type="term" value="C:periplasmic space"/>
    <property type="evidence" value="ECO:0007669"/>
    <property type="project" value="UniProtKB-SubCell"/>
</dbReference>
<accession>A0A6I3RZG7</accession>
<name>A0A6I3RZG7_9BURK</name>
<gene>
    <name evidence="3" type="ORF">GMD42_05780</name>
</gene>
<dbReference type="EMBL" id="WNCL01000013">
    <property type="protein sequence ID" value="MTU43136.1"/>
    <property type="molecule type" value="Genomic_DNA"/>
</dbReference>
<dbReference type="SUPFAM" id="SSF52833">
    <property type="entry name" value="Thioredoxin-like"/>
    <property type="match status" value="1"/>
</dbReference>
<keyword evidence="1" id="KW-0732">Signal</keyword>
<evidence type="ECO:0000313" key="3">
    <source>
        <dbReference type="EMBL" id="MTU43136.1"/>
    </source>
</evidence>
<dbReference type="InterPro" id="IPR012336">
    <property type="entry name" value="Thioredoxin-like_fold"/>
</dbReference>
<organism evidence="3 4">
    <name type="scientific">Parasutterella excrementihominis</name>
    <dbReference type="NCBI Taxonomy" id="487175"/>
    <lineage>
        <taxon>Bacteria</taxon>
        <taxon>Pseudomonadati</taxon>
        <taxon>Pseudomonadota</taxon>
        <taxon>Betaproteobacteria</taxon>
        <taxon>Burkholderiales</taxon>
        <taxon>Sutterellaceae</taxon>
        <taxon>Parasutterella</taxon>
    </lineage>
</organism>